<reference evidence="2 3" key="1">
    <citation type="submission" date="2023-01" db="EMBL/GenBank/DDBJ databases">
        <title>Complete genome sequence of Muricauda aquimarina strain IFOP_LL357.</title>
        <authorList>
            <person name="Gajardo G."/>
            <person name="Ueki S."/>
            <person name="Maruyama F."/>
        </authorList>
    </citation>
    <scope>NUCLEOTIDE SEQUENCE [LARGE SCALE GENOMIC DNA]</scope>
    <source>
        <strain evidence="2 3">IFOP_LL357</strain>
    </source>
</reference>
<gene>
    <name evidence="2" type="ORF">MACH07_19860</name>
</gene>
<proteinExistence type="predicted"/>
<dbReference type="AlphaFoldDB" id="A0AA48KMH0"/>
<dbReference type="RefSeq" id="WP_338193521.1">
    <property type="nucleotide sequence ID" value="NZ_AP027268.1"/>
</dbReference>
<dbReference type="InterPro" id="IPR016786">
    <property type="entry name" value="YdeI_bac"/>
</dbReference>
<protein>
    <recommendedName>
        <fullName evidence="1">YdhG-like domain-containing protein</fullName>
    </recommendedName>
</protein>
<evidence type="ECO:0000259" key="1">
    <source>
        <dbReference type="Pfam" id="PF08818"/>
    </source>
</evidence>
<evidence type="ECO:0000313" key="3">
    <source>
        <dbReference type="Proteomes" id="UP001330184"/>
    </source>
</evidence>
<dbReference type="PIRSF" id="PIRSF021308">
    <property type="entry name" value="UCP021308"/>
    <property type="match status" value="1"/>
</dbReference>
<dbReference type="Pfam" id="PF08818">
    <property type="entry name" value="DUF1801"/>
    <property type="match status" value="1"/>
</dbReference>
<dbReference type="EMBL" id="AP027268">
    <property type="protein sequence ID" value="BDW93154.1"/>
    <property type="molecule type" value="Genomic_DNA"/>
</dbReference>
<dbReference type="Gene3D" id="3.90.1150.200">
    <property type="match status" value="1"/>
</dbReference>
<feature type="domain" description="YdhG-like" evidence="1">
    <location>
        <begin position="19"/>
        <end position="113"/>
    </location>
</feature>
<evidence type="ECO:0000313" key="2">
    <source>
        <dbReference type="EMBL" id="BDW93154.1"/>
    </source>
</evidence>
<organism evidence="2 3">
    <name type="scientific">Flagellimonas marinaquae</name>
    <dbReference type="NCBI Taxonomy" id="254955"/>
    <lineage>
        <taxon>Bacteria</taxon>
        <taxon>Pseudomonadati</taxon>
        <taxon>Bacteroidota</taxon>
        <taxon>Flavobacteriia</taxon>
        <taxon>Flavobacteriales</taxon>
        <taxon>Flavobacteriaceae</taxon>
        <taxon>Flagellimonas</taxon>
    </lineage>
</organism>
<dbReference type="InterPro" id="IPR014922">
    <property type="entry name" value="YdhG-like"/>
</dbReference>
<sequence length="196" mass="23113">MDKSEKIKGYYEKVHPFRDGISLLRELALKSGAEEDFKWSIPVYTYMGKNVFGISKFKNYFGVWFFNGAYLKDPKNVLENAQEGKTKGMRHWKFHDLDEVDKKTVLDYMKEALENQKKGLEIKPEKSKKVVIPELLLSELTKNPQLQVAFEKFTPYKQKEFCEYIAEAKQEKTKLRRLEKIIPMIRDGVGLNDKYR</sequence>
<accession>A0AA48KMH0</accession>
<dbReference type="Proteomes" id="UP001330184">
    <property type="component" value="Chromosome"/>
</dbReference>
<keyword evidence="3" id="KW-1185">Reference proteome</keyword>
<dbReference type="SUPFAM" id="SSF159888">
    <property type="entry name" value="YdhG-like"/>
    <property type="match status" value="1"/>
</dbReference>
<name>A0AA48KMH0_9FLAO</name>
<dbReference type="Pfam" id="PF13376">
    <property type="entry name" value="OmdA"/>
    <property type="match status" value="1"/>
</dbReference>